<accession>R7U3J3</accession>
<name>R7U3J3_CAPTE</name>
<evidence type="ECO:0000313" key="2">
    <source>
        <dbReference type="EnsemblMetazoa" id="CapteP202100"/>
    </source>
</evidence>
<dbReference type="EMBL" id="KB305766">
    <property type="protein sequence ID" value="ELU00701.1"/>
    <property type="molecule type" value="Genomic_DNA"/>
</dbReference>
<reference evidence="1 3" key="2">
    <citation type="journal article" date="2013" name="Nature">
        <title>Insights into bilaterian evolution from three spiralian genomes.</title>
        <authorList>
            <person name="Simakov O."/>
            <person name="Marletaz F."/>
            <person name="Cho S.J."/>
            <person name="Edsinger-Gonzales E."/>
            <person name="Havlak P."/>
            <person name="Hellsten U."/>
            <person name="Kuo D.H."/>
            <person name="Larsson T."/>
            <person name="Lv J."/>
            <person name="Arendt D."/>
            <person name="Savage R."/>
            <person name="Osoegawa K."/>
            <person name="de Jong P."/>
            <person name="Grimwood J."/>
            <person name="Chapman J.A."/>
            <person name="Shapiro H."/>
            <person name="Aerts A."/>
            <person name="Otillar R.P."/>
            <person name="Terry A.Y."/>
            <person name="Boore J.L."/>
            <person name="Grigoriev I.V."/>
            <person name="Lindberg D.R."/>
            <person name="Seaver E.C."/>
            <person name="Weisblat D.A."/>
            <person name="Putnam N.H."/>
            <person name="Rokhsar D.S."/>
        </authorList>
    </citation>
    <scope>NUCLEOTIDE SEQUENCE</scope>
    <source>
        <strain evidence="1 3">I ESC-2004</strain>
    </source>
</reference>
<protein>
    <submittedName>
        <fullName evidence="1 2">Uncharacterized protein</fullName>
    </submittedName>
</protein>
<reference evidence="2" key="3">
    <citation type="submission" date="2015-06" db="UniProtKB">
        <authorList>
            <consortium name="EnsemblMetazoa"/>
        </authorList>
    </citation>
    <scope>IDENTIFICATION</scope>
</reference>
<dbReference type="HOGENOM" id="CLU_2006056_0_0_1"/>
<dbReference type="AlphaFoldDB" id="R7U3J3"/>
<dbReference type="EnsemblMetazoa" id="CapteT202100">
    <property type="protein sequence ID" value="CapteP202100"/>
    <property type="gene ID" value="CapteG202100"/>
</dbReference>
<proteinExistence type="predicted"/>
<evidence type="ECO:0000313" key="1">
    <source>
        <dbReference type="EMBL" id="ELU00701.1"/>
    </source>
</evidence>
<organism evidence="1">
    <name type="scientific">Capitella teleta</name>
    <name type="common">Polychaete worm</name>
    <dbReference type="NCBI Taxonomy" id="283909"/>
    <lineage>
        <taxon>Eukaryota</taxon>
        <taxon>Metazoa</taxon>
        <taxon>Spiralia</taxon>
        <taxon>Lophotrochozoa</taxon>
        <taxon>Annelida</taxon>
        <taxon>Polychaeta</taxon>
        <taxon>Sedentaria</taxon>
        <taxon>Scolecida</taxon>
        <taxon>Capitellidae</taxon>
        <taxon>Capitella</taxon>
    </lineage>
</organism>
<evidence type="ECO:0000313" key="3">
    <source>
        <dbReference type="Proteomes" id="UP000014760"/>
    </source>
</evidence>
<dbReference type="Proteomes" id="UP000014760">
    <property type="component" value="Unassembled WGS sequence"/>
</dbReference>
<reference evidence="3" key="1">
    <citation type="submission" date="2012-12" db="EMBL/GenBank/DDBJ databases">
        <authorList>
            <person name="Hellsten U."/>
            <person name="Grimwood J."/>
            <person name="Chapman J.A."/>
            <person name="Shapiro H."/>
            <person name="Aerts A."/>
            <person name="Otillar R.P."/>
            <person name="Terry A.Y."/>
            <person name="Boore J.L."/>
            <person name="Simakov O."/>
            <person name="Marletaz F."/>
            <person name="Cho S.-J."/>
            <person name="Edsinger-Gonzales E."/>
            <person name="Havlak P."/>
            <person name="Kuo D.-H."/>
            <person name="Larsson T."/>
            <person name="Lv J."/>
            <person name="Arendt D."/>
            <person name="Savage R."/>
            <person name="Osoegawa K."/>
            <person name="de Jong P."/>
            <person name="Lindberg D.R."/>
            <person name="Seaver E.C."/>
            <person name="Weisblat D.A."/>
            <person name="Putnam N.H."/>
            <person name="Grigoriev I.V."/>
            <person name="Rokhsar D.S."/>
        </authorList>
    </citation>
    <scope>NUCLEOTIDE SEQUENCE</scope>
    <source>
        <strain evidence="3">I ESC-2004</strain>
    </source>
</reference>
<dbReference type="EMBL" id="AMQN01001790">
    <property type="status" value="NOT_ANNOTATED_CDS"/>
    <property type="molecule type" value="Genomic_DNA"/>
</dbReference>
<gene>
    <name evidence="1" type="ORF">CAPTEDRAFT_202100</name>
</gene>
<keyword evidence="3" id="KW-1185">Reference proteome</keyword>
<sequence>MDNRLEIKLSPHFECYYLNTSPSAKRIHTNVLPAKAGRKWDVSNSEEENCLKLSVHETDTLLVHLQIALKLKQKANLRAVDAGAWTSPRSITEGVGGGSVAELAAREDQRLVCDHNAHIDCHGD</sequence>